<dbReference type="PROSITE" id="PS50110">
    <property type="entry name" value="RESPONSE_REGULATORY"/>
    <property type="match status" value="1"/>
</dbReference>
<dbReference type="InterPro" id="IPR013656">
    <property type="entry name" value="PAS_4"/>
</dbReference>
<dbReference type="PROSITE" id="PS50109">
    <property type="entry name" value="HIS_KIN"/>
    <property type="match status" value="1"/>
</dbReference>
<keyword evidence="12" id="KW-0902">Two-component regulatory system</keyword>
<dbReference type="EMBL" id="AONC01000071">
    <property type="protein sequence ID" value="EXJ13377.1"/>
    <property type="molecule type" value="Genomic_DNA"/>
</dbReference>
<evidence type="ECO:0000256" key="9">
    <source>
        <dbReference type="ARBA" id="ARBA00022777"/>
    </source>
</evidence>
<comment type="caution">
    <text evidence="21">The sequence shown here is derived from an EMBL/GenBank/DDBJ whole genome shotgun (WGS) entry which is preliminary data.</text>
</comment>
<evidence type="ECO:0000256" key="16">
    <source>
        <dbReference type="SAM" id="Phobius"/>
    </source>
</evidence>
<dbReference type="GO" id="GO:0016020">
    <property type="term" value="C:membrane"/>
    <property type="evidence" value="ECO:0007669"/>
    <property type="project" value="UniProtKB-SubCell"/>
</dbReference>
<gene>
    <name evidence="21" type="ORF">D779_3773</name>
</gene>
<dbReference type="NCBIfam" id="TIGR00229">
    <property type="entry name" value="sensory_box"/>
    <property type="match status" value="2"/>
</dbReference>
<dbReference type="InterPro" id="IPR035965">
    <property type="entry name" value="PAS-like_dom_sf"/>
</dbReference>
<dbReference type="PANTHER" id="PTHR45339">
    <property type="entry name" value="HYBRID SIGNAL TRANSDUCTION HISTIDINE KINASE J"/>
    <property type="match status" value="1"/>
</dbReference>
<dbReference type="SMART" id="SM00448">
    <property type="entry name" value="REC"/>
    <property type="match status" value="1"/>
</dbReference>
<keyword evidence="4" id="KW-1003">Cell membrane</keyword>
<evidence type="ECO:0000256" key="12">
    <source>
        <dbReference type="ARBA" id="ARBA00023012"/>
    </source>
</evidence>
<protein>
    <recommendedName>
        <fullName evidence="3">histidine kinase</fullName>
        <ecNumber evidence="3">2.7.13.3</ecNumber>
    </recommendedName>
</protein>
<reference evidence="21 22" key="1">
    <citation type="submission" date="2012-11" db="EMBL/GenBank/DDBJ databases">
        <title>Genome assembly of Thiorhodococcus sp. AK35.</title>
        <authorList>
            <person name="Nupur N."/>
            <person name="Khatri I."/>
            <person name="Subramanian S."/>
            <person name="Pinnaka A."/>
        </authorList>
    </citation>
    <scope>NUCLEOTIDE SEQUENCE [LARGE SCALE GENOMIC DNA]</scope>
    <source>
        <strain evidence="21 22">AK35</strain>
    </source>
</reference>
<keyword evidence="5 14" id="KW-0597">Phosphoprotein</keyword>
<feature type="coiled-coil region" evidence="15">
    <location>
        <begin position="524"/>
        <end position="562"/>
    </location>
</feature>
<dbReference type="AlphaFoldDB" id="W9VBH2"/>
<dbReference type="InterPro" id="IPR000014">
    <property type="entry name" value="PAS"/>
</dbReference>
<dbReference type="PANTHER" id="PTHR45339:SF3">
    <property type="entry name" value="HISTIDINE KINASE"/>
    <property type="match status" value="1"/>
</dbReference>
<dbReference type="STRING" id="1249627.D779_3773"/>
<evidence type="ECO:0000256" key="7">
    <source>
        <dbReference type="ARBA" id="ARBA00022692"/>
    </source>
</evidence>
<dbReference type="Pfam" id="PF00512">
    <property type="entry name" value="HisKA"/>
    <property type="match status" value="1"/>
</dbReference>
<dbReference type="SMART" id="SM00387">
    <property type="entry name" value="HATPase_c"/>
    <property type="match status" value="1"/>
</dbReference>
<evidence type="ECO:0000256" key="1">
    <source>
        <dbReference type="ARBA" id="ARBA00000085"/>
    </source>
</evidence>
<organism evidence="21 22">
    <name type="scientific">Imhoffiella purpurea</name>
    <dbReference type="NCBI Taxonomy" id="1249627"/>
    <lineage>
        <taxon>Bacteria</taxon>
        <taxon>Pseudomonadati</taxon>
        <taxon>Pseudomonadota</taxon>
        <taxon>Gammaproteobacteria</taxon>
        <taxon>Chromatiales</taxon>
        <taxon>Chromatiaceae</taxon>
        <taxon>Imhoffiella</taxon>
    </lineage>
</organism>
<dbReference type="eggNOG" id="COG3437">
    <property type="taxonomic scope" value="Bacteria"/>
</dbReference>
<dbReference type="CDD" id="cd17546">
    <property type="entry name" value="REC_hyHK_CKI1_RcsC-like"/>
    <property type="match status" value="1"/>
</dbReference>
<dbReference type="OrthoDB" id="9810730at2"/>
<evidence type="ECO:0000256" key="15">
    <source>
        <dbReference type="SAM" id="Coils"/>
    </source>
</evidence>
<evidence type="ECO:0000313" key="22">
    <source>
        <dbReference type="Proteomes" id="UP000019460"/>
    </source>
</evidence>
<dbReference type="Gene3D" id="3.30.450.20">
    <property type="entry name" value="PAS domain"/>
    <property type="match status" value="3"/>
</dbReference>
<dbReference type="GO" id="GO:0005524">
    <property type="term" value="F:ATP binding"/>
    <property type="evidence" value="ECO:0007669"/>
    <property type="project" value="UniProtKB-KW"/>
</dbReference>
<sequence length="940" mass="104709">MTLIADETTVSKIHLVGTLLTILFIASGLSAFYSWWALQDERVTLERIEQAAARHAASRLEAATHTALGFIALARSGTKADHVANGERSQKGQALEYLRRLRLAESGFLWVFTRDGRCLLSPAYPDMEGLSLDELAPRRRDAIATILARADDGGLVRYDWPTDGAPPLPRNAFIGVFQPWDWVLIASDDDNSLRAVIDREVHHDRTLPWHLGNPTLALGVTLALGLTASLLFSGWPSRLFKRDHSEHQTQAEALAASAARLSSDMGTHRETEAALRESEQRLSTLVANLPGIAYRCLNAPGWPMIFMSEQTLMLTGRPAKAFLDGATRYSDIVHPEDRDLVWKRIQLPIQAKRPFTTEYRILHADGSERWVWEQGRGVFDEHGNLIALEGLILDITDRQLAVQALRESEERYRAIVESQDDAVCRWLADGTLTFVNSAYRTLFADPGEDLIGRCWFDLVPEADRPPVVARCRELAARPRTIRYEHPVISHDGSIYWIQWVDVPLLDAGGRCVEFQSVGRDVTERKRITAELEQHRNHLEELVAERTAELEVANEAAERANRAKSDFLANMSHEIRTPLNAVLGMVHLIRRDGVTPQQEDRLEKIQVAGQHLLDIINAILDLSKIESGQVILEETEVKISAIVRNLLSILSEKAHAKGLALRVQLPHLPPGLIGDPARIQQALLNYLSNAIKFTERGSVTLRARIEEDRGETIVLRFEVEDTGIGIAPEQGSRLFTAFEQADRSITRRYGGTGLGLAITKRLARSMGGEAGLESTPGVGSTFWFDICLRRGAPAMDSAEAARAVTGPRPEPPPEHAARRLLIVEDEPVNLEVAQEFIADLGLRVDSAGNGAEALELVRRNPYDLILMDMQMPVMDGLEATRRIRALGIRTPIIAMTANAFSQDRERCLEAGMDDFLSKPIDPHTLVGTLERWRSRIGEVSR</sequence>
<dbReference type="InterPro" id="IPR003661">
    <property type="entry name" value="HisK_dim/P_dom"/>
</dbReference>
<dbReference type="CDD" id="cd18774">
    <property type="entry name" value="PDC2_HK_sensor"/>
    <property type="match status" value="1"/>
</dbReference>
<dbReference type="SUPFAM" id="SSF55874">
    <property type="entry name" value="ATPase domain of HSP90 chaperone/DNA topoisomerase II/histidine kinase"/>
    <property type="match status" value="1"/>
</dbReference>
<dbReference type="SMART" id="SM00091">
    <property type="entry name" value="PAS"/>
    <property type="match status" value="3"/>
</dbReference>
<dbReference type="CDD" id="cd00130">
    <property type="entry name" value="PAS"/>
    <property type="match status" value="2"/>
</dbReference>
<dbReference type="Pfam" id="PF08448">
    <property type="entry name" value="PAS_4"/>
    <property type="match status" value="1"/>
</dbReference>
<dbReference type="InterPro" id="IPR004358">
    <property type="entry name" value="Sig_transdc_His_kin-like_C"/>
</dbReference>
<dbReference type="GO" id="GO:0000155">
    <property type="term" value="F:phosphorelay sensor kinase activity"/>
    <property type="evidence" value="ECO:0007669"/>
    <property type="project" value="InterPro"/>
</dbReference>
<comment type="catalytic activity">
    <reaction evidence="1">
        <text>ATP + protein L-histidine = ADP + protein N-phospho-L-histidine.</text>
        <dbReference type="EC" id="2.7.13.3"/>
    </reaction>
</comment>
<name>W9VBH2_9GAMM</name>
<evidence type="ECO:0000256" key="14">
    <source>
        <dbReference type="PROSITE-ProRule" id="PRU00169"/>
    </source>
</evidence>
<dbReference type="InterPro" id="IPR000700">
    <property type="entry name" value="PAS-assoc_C"/>
</dbReference>
<keyword evidence="8" id="KW-0547">Nucleotide-binding</keyword>
<feature type="domain" description="Histidine kinase" evidence="17">
    <location>
        <begin position="569"/>
        <end position="789"/>
    </location>
</feature>
<dbReference type="InterPro" id="IPR001610">
    <property type="entry name" value="PAC"/>
</dbReference>
<comment type="subcellular location">
    <subcellularLocation>
        <location evidence="2">Cell membrane</location>
        <topology evidence="2">Multi-pass membrane protein</topology>
    </subcellularLocation>
</comment>
<dbReference type="RefSeq" id="WP_052348275.1">
    <property type="nucleotide sequence ID" value="NZ_AONC01000071.1"/>
</dbReference>
<keyword evidence="6" id="KW-0808">Transferase</keyword>
<dbReference type="Proteomes" id="UP000019460">
    <property type="component" value="Unassembled WGS sequence"/>
</dbReference>
<dbReference type="Pfam" id="PF08447">
    <property type="entry name" value="PAS_3"/>
    <property type="match status" value="1"/>
</dbReference>
<feature type="domain" description="Response regulatory" evidence="18">
    <location>
        <begin position="818"/>
        <end position="932"/>
    </location>
</feature>
<dbReference type="CDD" id="cd16922">
    <property type="entry name" value="HATPase_EvgS-ArcB-TorS-like"/>
    <property type="match status" value="1"/>
</dbReference>
<keyword evidence="15" id="KW-0175">Coiled coil</keyword>
<feature type="domain" description="PAS" evidence="19">
    <location>
        <begin position="408"/>
        <end position="453"/>
    </location>
</feature>
<evidence type="ECO:0000313" key="21">
    <source>
        <dbReference type="EMBL" id="EXJ13377.1"/>
    </source>
</evidence>
<keyword evidence="11 16" id="KW-1133">Transmembrane helix</keyword>
<dbReference type="Gene3D" id="3.40.50.2300">
    <property type="match status" value="1"/>
</dbReference>
<dbReference type="Gene3D" id="1.10.287.130">
    <property type="match status" value="1"/>
</dbReference>
<dbReference type="InterPro" id="IPR036890">
    <property type="entry name" value="HATPase_C_sf"/>
</dbReference>
<dbReference type="InterPro" id="IPR013655">
    <property type="entry name" value="PAS_fold_3"/>
</dbReference>
<dbReference type="SMART" id="SM00086">
    <property type="entry name" value="PAC"/>
    <property type="match status" value="2"/>
</dbReference>
<dbReference type="InterPro" id="IPR001789">
    <property type="entry name" value="Sig_transdc_resp-reg_receiver"/>
</dbReference>
<accession>W9VBH2</accession>
<dbReference type="InterPro" id="IPR011006">
    <property type="entry name" value="CheY-like_superfamily"/>
</dbReference>
<dbReference type="FunFam" id="3.30.565.10:FF:000010">
    <property type="entry name" value="Sensor histidine kinase RcsC"/>
    <property type="match status" value="1"/>
</dbReference>
<feature type="domain" description="PAC" evidence="20">
    <location>
        <begin position="481"/>
        <end position="533"/>
    </location>
</feature>
<evidence type="ECO:0000259" key="20">
    <source>
        <dbReference type="PROSITE" id="PS50113"/>
    </source>
</evidence>
<evidence type="ECO:0000259" key="18">
    <source>
        <dbReference type="PROSITE" id="PS50110"/>
    </source>
</evidence>
<dbReference type="CDD" id="cd00082">
    <property type="entry name" value="HisKA"/>
    <property type="match status" value="1"/>
</dbReference>
<dbReference type="InterPro" id="IPR036097">
    <property type="entry name" value="HisK_dim/P_sf"/>
</dbReference>
<feature type="transmembrane region" description="Helical" evidence="16">
    <location>
        <begin position="15"/>
        <end position="38"/>
    </location>
</feature>
<dbReference type="InterPro" id="IPR003594">
    <property type="entry name" value="HATPase_dom"/>
</dbReference>
<dbReference type="EC" id="2.7.13.3" evidence="3"/>
<evidence type="ECO:0000256" key="10">
    <source>
        <dbReference type="ARBA" id="ARBA00022840"/>
    </source>
</evidence>
<evidence type="ECO:0000256" key="6">
    <source>
        <dbReference type="ARBA" id="ARBA00022679"/>
    </source>
</evidence>
<dbReference type="FunFam" id="1.10.287.130:FF:000004">
    <property type="entry name" value="Ethylene receptor 1"/>
    <property type="match status" value="1"/>
</dbReference>
<evidence type="ECO:0000256" key="11">
    <source>
        <dbReference type="ARBA" id="ARBA00022989"/>
    </source>
</evidence>
<dbReference type="Pfam" id="PF02518">
    <property type="entry name" value="HATPase_c"/>
    <property type="match status" value="1"/>
</dbReference>
<evidence type="ECO:0000259" key="19">
    <source>
        <dbReference type="PROSITE" id="PS50112"/>
    </source>
</evidence>
<evidence type="ECO:0000256" key="5">
    <source>
        <dbReference type="ARBA" id="ARBA00022553"/>
    </source>
</evidence>
<keyword evidence="7 16" id="KW-0812">Transmembrane</keyword>
<evidence type="ECO:0000256" key="3">
    <source>
        <dbReference type="ARBA" id="ARBA00012438"/>
    </source>
</evidence>
<keyword evidence="13 16" id="KW-0472">Membrane</keyword>
<feature type="modified residue" description="4-aspartylphosphate" evidence="14">
    <location>
        <position position="867"/>
    </location>
</feature>
<evidence type="ECO:0000256" key="13">
    <source>
        <dbReference type="ARBA" id="ARBA00023136"/>
    </source>
</evidence>
<dbReference type="SUPFAM" id="SSF52172">
    <property type="entry name" value="CheY-like"/>
    <property type="match status" value="1"/>
</dbReference>
<dbReference type="SUPFAM" id="SSF55785">
    <property type="entry name" value="PYP-like sensor domain (PAS domain)"/>
    <property type="match status" value="2"/>
</dbReference>
<dbReference type="PRINTS" id="PR00344">
    <property type="entry name" value="BCTRLSENSOR"/>
</dbReference>
<evidence type="ECO:0000256" key="4">
    <source>
        <dbReference type="ARBA" id="ARBA00022475"/>
    </source>
</evidence>
<dbReference type="SMART" id="SM00388">
    <property type="entry name" value="HisKA"/>
    <property type="match status" value="1"/>
</dbReference>
<dbReference type="InterPro" id="IPR005467">
    <property type="entry name" value="His_kinase_dom"/>
</dbReference>
<dbReference type="Pfam" id="PF17200">
    <property type="entry name" value="sCache_2"/>
    <property type="match status" value="1"/>
</dbReference>
<dbReference type="eggNOG" id="COG2205">
    <property type="taxonomic scope" value="Bacteria"/>
</dbReference>
<evidence type="ECO:0000259" key="17">
    <source>
        <dbReference type="PROSITE" id="PS50109"/>
    </source>
</evidence>
<dbReference type="SUPFAM" id="SSF47384">
    <property type="entry name" value="Homodimeric domain of signal transducing histidine kinase"/>
    <property type="match status" value="1"/>
</dbReference>
<dbReference type="PROSITE" id="PS50113">
    <property type="entry name" value="PAC"/>
    <property type="match status" value="2"/>
</dbReference>
<dbReference type="Gene3D" id="3.30.565.10">
    <property type="entry name" value="Histidine kinase-like ATPase, C-terminal domain"/>
    <property type="match status" value="1"/>
</dbReference>
<keyword evidence="9" id="KW-0418">Kinase</keyword>
<evidence type="ECO:0000256" key="8">
    <source>
        <dbReference type="ARBA" id="ARBA00022741"/>
    </source>
</evidence>
<keyword evidence="22" id="KW-1185">Reference proteome</keyword>
<dbReference type="InterPro" id="IPR033480">
    <property type="entry name" value="sCache_2"/>
</dbReference>
<evidence type="ECO:0000256" key="2">
    <source>
        <dbReference type="ARBA" id="ARBA00004651"/>
    </source>
</evidence>
<proteinExistence type="predicted"/>
<dbReference type="PROSITE" id="PS50112">
    <property type="entry name" value="PAS"/>
    <property type="match status" value="1"/>
</dbReference>
<keyword evidence="10" id="KW-0067">ATP-binding</keyword>
<feature type="domain" description="PAC" evidence="20">
    <location>
        <begin position="355"/>
        <end position="407"/>
    </location>
</feature>
<dbReference type="Pfam" id="PF00072">
    <property type="entry name" value="Response_reg"/>
    <property type="match status" value="1"/>
</dbReference>